<evidence type="ECO:0000313" key="1">
    <source>
        <dbReference type="EMBL" id="RVW77123.1"/>
    </source>
</evidence>
<evidence type="ECO:0000313" key="2">
    <source>
        <dbReference type="Proteomes" id="UP000288805"/>
    </source>
</evidence>
<accession>A0A438GY73</accession>
<name>A0A438GY73_VITVI</name>
<reference evidence="1 2" key="1">
    <citation type="journal article" date="2018" name="PLoS Genet.">
        <title>Population sequencing reveals clonal diversity and ancestral inbreeding in the grapevine cultivar Chardonnay.</title>
        <authorList>
            <person name="Roach M.J."/>
            <person name="Johnson D.L."/>
            <person name="Bohlmann J."/>
            <person name="van Vuuren H.J."/>
            <person name="Jones S.J."/>
            <person name="Pretorius I.S."/>
            <person name="Schmidt S.A."/>
            <person name="Borneman A.R."/>
        </authorList>
    </citation>
    <scope>NUCLEOTIDE SEQUENCE [LARGE SCALE GENOMIC DNA]</scope>
    <source>
        <strain evidence="2">cv. Chardonnay</strain>
        <tissue evidence="1">Leaf</tissue>
    </source>
</reference>
<comment type="caution">
    <text evidence="1">The sequence shown here is derived from an EMBL/GenBank/DDBJ whole genome shotgun (WGS) entry which is preliminary data.</text>
</comment>
<gene>
    <name evidence="1" type="ORF">CK203_047761</name>
</gene>
<protein>
    <submittedName>
        <fullName evidence="1">Uncharacterized protein</fullName>
    </submittedName>
</protein>
<proteinExistence type="predicted"/>
<dbReference type="EMBL" id="QGNW01000318">
    <property type="protein sequence ID" value="RVW77123.1"/>
    <property type="molecule type" value="Genomic_DNA"/>
</dbReference>
<dbReference type="Proteomes" id="UP000288805">
    <property type="component" value="Unassembled WGS sequence"/>
</dbReference>
<dbReference type="AlphaFoldDB" id="A0A438GY73"/>
<sequence>MFVEVRREENRTSVMMGGYSSIIHENSTIVATDATASVATNLLPIMLPVLVVKGSQRK</sequence>
<organism evidence="1 2">
    <name type="scientific">Vitis vinifera</name>
    <name type="common">Grape</name>
    <dbReference type="NCBI Taxonomy" id="29760"/>
    <lineage>
        <taxon>Eukaryota</taxon>
        <taxon>Viridiplantae</taxon>
        <taxon>Streptophyta</taxon>
        <taxon>Embryophyta</taxon>
        <taxon>Tracheophyta</taxon>
        <taxon>Spermatophyta</taxon>
        <taxon>Magnoliopsida</taxon>
        <taxon>eudicotyledons</taxon>
        <taxon>Gunneridae</taxon>
        <taxon>Pentapetalae</taxon>
        <taxon>rosids</taxon>
        <taxon>Vitales</taxon>
        <taxon>Vitaceae</taxon>
        <taxon>Viteae</taxon>
        <taxon>Vitis</taxon>
    </lineage>
</organism>